<dbReference type="Pfam" id="PF20388">
    <property type="entry name" value="DUF6683"/>
    <property type="match status" value="1"/>
</dbReference>
<feature type="chain" id="PRO_5023067332" evidence="2">
    <location>
        <begin position="27"/>
        <end position="249"/>
    </location>
</feature>
<evidence type="ECO:0000256" key="1">
    <source>
        <dbReference type="SAM" id="MobiDB-lite"/>
    </source>
</evidence>
<feature type="region of interest" description="Disordered" evidence="1">
    <location>
        <begin position="54"/>
        <end position="75"/>
    </location>
</feature>
<organism evidence="3 4">
    <name type="scientific">Azospirillum lipoferum</name>
    <dbReference type="NCBI Taxonomy" id="193"/>
    <lineage>
        <taxon>Bacteria</taxon>
        <taxon>Pseudomonadati</taxon>
        <taxon>Pseudomonadota</taxon>
        <taxon>Alphaproteobacteria</taxon>
        <taxon>Rhodospirillales</taxon>
        <taxon>Azospirillaceae</taxon>
        <taxon>Azospirillum</taxon>
    </lineage>
</organism>
<sequence length="249" mass="27063">MSLRFTRPLALVALMLALPLAAPACAQDMPTVLPNNYVMSDILNRQRVETAINSGRDGAARSARQPAPPAGSALAATTYRASPEVSARVRRQFADWMGRQAGAEGGRRIAEAMARRDPVSNWAQIVSGDGLRPGDIADAMAGYWILNWVMANGADSNRAQAQAVRDQIRPMIASNPGYARLNDAQRQELSEVLMLNFLIQHAAYMDAMKRGDRDTARRLGDAAVARFRNEMGVDLRRLELTGTGFVPAG</sequence>
<comment type="caution">
    <text evidence="3">The sequence shown here is derived from an EMBL/GenBank/DDBJ whole genome shotgun (WGS) entry which is preliminary data.</text>
</comment>
<dbReference type="InterPro" id="IPR046505">
    <property type="entry name" value="DUF6683"/>
</dbReference>
<evidence type="ECO:0000313" key="4">
    <source>
        <dbReference type="Proteomes" id="UP000324927"/>
    </source>
</evidence>
<feature type="compositionally biased region" description="Low complexity" evidence="1">
    <location>
        <begin position="60"/>
        <end position="73"/>
    </location>
</feature>
<dbReference type="Proteomes" id="UP000324927">
    <property type="component" value="Unassembled WGS sequence"/>
</dbReference>
<feature type="signal peptide" evidence="2">
    <location>
        <begin position="1"/>
        <end position="26"/>
    </location>
</feature>
<gene>
    <name evidence="3" type="ORF">FZ942_18690</name>
</gene>
<dbReference type="RefSeq" id="WP_149232592.1">
    <property type="nucleotide sequence ID" value="NZ_JALJXJ010000010.1"/>
</dbReference>
<proteinExistence type="predicted"/>
<dbReference type="AlphaFoldDB" id="A0A5A9GM02"/>
<protein>
    <submittedName>
        <fullName evidence="3">Uncharacterized protein</fullName>
    </submittedName>
</protein>
<reference evidence="3 4" key="1">
    <citation type="submission" date="2019-08" db="EMBL/GenBank/DDBJ databases">
        <authorList>
            <person name="Grouzdev D."/>
            <person name="Tikhonova E."/>
            <person name="Kravchenko I."/>
        </authorList>
    </citation>
    <scope>NUCLEOTIDE SEQUENCE [LARGE SCALE GENOMIC DNA]</scope>
    <source>
        <strain evidence="3 4">59b</strain>
    </source>
</reference>
<keyword evidence="2" id="KW-0732">Signal</keyword>
<evidence type="ECO:0000313" key="3">
    <source>
        <dbReference type="EMBL" id="KAA0594835.1"/>
    </source>
</evidence>
<name>A0A5A9GM02_AZOLI</name>
<evidence type="ECO:0000256" key="2">
    <source>
        <dbReference type="SAM" id="SignalP"/>
    </source>
</evidence>
<accession>A0A5A9GM02</accession>
<keyword evidence="4" id="KW-1185">Reference proteome</keyword>
<dbReference type="EMBL" id="VTTN01000007">
    <property type="protein sequence ID" value="KAA0594835.1"/>
    <property type="molecule type" value="Genomic_DNA"/>
</dbReference>
<dbReference type="OrthoDB" id="7563604at2"/>